<evidence type="ECO:0000313" key="2">
    <source>
        <dbReference type="Proteomes" id="UP000262583"/>
    </source>
</evidence>
<reference evidence="1 2" key="1">
    <citation type="submission" date="2018-05" db="EMBL/GenBank/DDBJ databases">
        <title>A metagenomic window into the 2 km-deep terrestrial subsurface aquifer revealed taxonomically and functionally diverse microbial community comprising novel uncultured bacterial lineages.</title>
        <authorList>
            <person name="Kadnikov V.V."/>
            <person name="Mardanov A.V."/>
            <person name="Beletsky A.V."/>
            <person name="Banks D."/>
            <person name="Pimenov N.V."/>
            <person name="Frank Y.A."/>
            <person name="Karnachuk O.V."/>
            <person name="Ravin N.V."/>
        </authorList>
    </citation>
    <scope>NUCLEOTIDE SEQUENCE [LARGE SCALE GENOMIC DNA]</scope>
    <source>
        <strain evidence="1">BY</strain>
    </source>
</reference>
<proteinExistence type="predicted"/>
<name>A0A2Z4Y9F0_SUMC1</name>
<protein>
    <submittedName>
        <fullName evidence="1">Uncharacterized protein</fullName>
    </submittedName>
</protein>
<evidence type="ECO:0000313" key="1">
    <source>
        <dbReference type="EMBL" id="AXA37043.1"/>
    </source>
</evidence>
<accession>A0A2Z4Y9F0</accession>
<sequence>MHEFSPLTDVLPALLENLLATYDERVTECGPFPDHSVSARVAIEGMLGVRNVRLEISVRSMNKEINEAFQAQRFLAVRLHKTDGPGFVSATCYHGTKEELRIQLVALIANPADLTERIEQLAHGLPEETNPDLWR</sequence>
<gene>
    <name evidence="1" type="ORF">BRCON_2266</name>
</gene>
<dbReference type="KEGG" id="schv:BRCON_2266"/>
<dbReference type="EMBL" id="CP030759">
    <property type="protein sequence ID" value="AXA37043.1"/>
    <property type="molecule type" value="Genomic_DNA"/>
</dbReference>
<organism evidence="1 2">
    <name type="scientific">Sumerlaea chitinivorans</name>
    <dbReference type="NCBI Taxonomy" id="2250252"/>
    <lineage>
        <taxon>Bacteria</taxon>
        <taxon>Candidatus Sumerlaeota</taxon>
        <taxon>Candidatus Sumerlaeia</taxon>
        <taxon>Candidatus Sumerlaeales</taxon>
        <taxon>Candidatus Sumerlaeaceae</taxon>
        <taxon>Candidatus Sumerlaea</taxon>
    </lineage>
</organism>
<dbReference type="Proteomes" id="UP000262583">
    <property type="component" value="Chromosome"/>
</dbReference>
<dbReference type="AlphaFoldDB" id="A0A2Z4Y9F0"/>